<keyword evidence="1" id="KW-0813">Transport</keyword>
<dbReference type="AlphaFoldDB" id="F3KZW5"/>
<dbReference type="InterPro" id="IPR009050">
    <property type="entry name" value="Globin-like_sf"/>
</dbReference>
<keyword evidence="4" id="KW-0408">Iron</keyword>
<evidence type="ECO:0000256" key="4">
    <source>
        <dbReference type="ARBA" id="ARBA00023004"/>
    </source>
</evidence>
<evidence type="ECO:0000313" key="6">
    <source>
        <dbReference type="EMBL" id="EGG30331.1"/>
    </source>
</evidence>
<accession>F3KZW5</accession>
<keyword evidence="7" id="KW-1185">Reference proteome</keyword>
<dbReference type="InterPro" id="IPR012292">
    <property type="entry name" value="Globin/Proto"/>
</dbReference>
<evidence type="ECO:0000256" key="1">
    <source>
        <dbReference type="ARBA" id="ARBA00022448"/>
    </source>
</evidence>
<sequence length="141" mass="15415">MQTPFQRLGEDKIRELCDAFYHAMDTLPEAAGIRAMHAKDLGPISNTLAEYLIGWMGGPPLYHDKKGTVCLTDPHAPYHIGPKETGQWLLCFDAALKAINASDDVKAMLHGPIRQVAAAVQNRDHSNAAEKDPNIIAVGRT</sequence>
<comment type="caution">
    <text evidence="6">The sequence shown here is derived from an EMBL/GenBank/DDBJ whole genome shotgun (WGS) entry which is preliminary data.</text>
</comment>
<dbReference type="EMBL" id="AEIG01000016">
    <property type="protein sequence ID" value="EGG30331.1"/>
    <property type="molecule type" value="Genomic_DNA"/>
</dbReference>
<dbReference type="GO" id="GO:0019825">
    <property type="term" value="F:oxygen binding"/>
    <property type="evidence" value="ECO:0007669"/>
    <property type="project" value="InterPro"/>
</dbReference>
<dbReference type="STRING" id="2518989.IMCC3088_577"/>
<dbReference type="Gene3D" id="1.10.490.10">
    <property type="entry name" value="Globins"/>
    <property type="match status" value="1"/>
</dbReference>
<dbReference type="CDD" id="cd14773">
    <property type="entry name" value="TrHb2_PhHbO-like_O"/>
    <property type="match status" value="1"/>
</dbReference>
<protein>
    <submittedName>
        <fullName evidence="6">Hemoglobin-like protein HbO</fullName>
    </submittedName>
</protein>
<proteinExistence type="inferred from homology"/>
<comment type="similarity">
    <text evidence="5">Belongs to the truncated hemoglobin family. Group II subfamily.</text>
</comment>
<dbReference type="eggNOG" id="COG2346">
    <property type="taxonomic scope" value="Bacteria"/>
</dbReference>
<keyword evidence="3" id="KW-0479">Metal-binding</keyword>
<evidence type="ECO:0000256" key="2">
    <source>
        <dbReference type="ARBA" id="ARBA00022617"/>
    </source>
</evidence>
<evidence type="ECO:0000313" key="7">
    <source>
        <dbReference type="Proteomes" id="UP000005615"/>
    </source>
</evidence>
<dbReference type="Proteomes" id="UP000005615">
    <property type="component" value="Unassembled WGS sequence"/>
</dbReference>
<dbReference type="PANTHER" id="PTHR47366">
    <property type="entry name" value="TWO-ON-TWO HEMOGLOBIN-3"/>
    <property type="match status" value="1"/>
</dbReference>
<evidence type="ECO:0000256" key="5">
    <source>
        <dbReference type="ARBA" id="ARBA00034496"/>
    </source>
</evidence>
<dbReference type="GO" id="GO:0020037">
    <property type="term" value="F:heme binding"/>
    <property type="evidence" value="ECO:0007669"/>
    <property type="project" value="InterPro"/>
</dbReference>
<dbReference type="GO" id="GO:0046872">
    <property type="term" value="F:metal ion binding"/>
    <property type="evidence" value="ECO:0007669"/>
    <property type="project" value="UniProtKB-KW"/>
</dbReference>
<organism evidence="6 7">
    <name type="scientific">Aequoribacter fuscus</name>
    <dbReference type="NCBI Taxonomy" id="2518989"/>
    <lineage>
        <taxon>Bacteria</taxon>
        <taxon>Pseudomonadati</taxon>
        <taxon>Pseudomonadota</taxon>
        <taxon>Gammaproteobacteria</taxon>
        <taxon>Cellvibrionales</taxon>
        <taxon>Halieaceae</taxon>
        <taxon>Aequoribacter</taxon>
    </lineage>
</organism>
<gene>
    <name evidence="6" type="ORF">IMCC3088_577</name>
</gene>
<dbReference type="Pfam" id="PF01152">
    <property type="entry name" value="Bac_globin"/>
    <property type="match status" value="1"/>
</dbReference>
<dbReference type="PANTHER" id="PTHR47366:SF1">
    <property type="entry name" value="TWO-ON-TWO HEMOGLOBIN-3"/>
    <property type="match status" value="1"/>
</dbReference>
<name>F3KZW5_9GAMM</name>
<reference evidence="6 7" key="1">
    <citation type="journal article" date="2011" name="J. Bacteriol.">
        <title>Genome sequence of strain IMCC3088, a proteorhodopsin-containing marine bacterium belonging to the OM60/NOR5 clade.</title>
        <authorList>
            <person name="Jang Y."/>
            <person name="Oh H.M."/>
            <person name="Kang I."/>
            <person name="Lee K."/>
            <person name="Yang S.J."/>
            <person name="Cho J.C."/>
        </authorList>
    </citation>
    <scope>NUCLEOTIDE SEQUENCE [LARGE SCALE GENOMIC DNA]</scope>
    <source>
        <strain evidence="6 7">IMCC3088</strain>
    </source>
</reference>
<dbReference type="RefSeq" id="WP_009574959.1">
    <property type="nucleotide sequence ID" value="NZ_AEIG01000016.1"/>
</dbReference>
<dbReference type="OrthoDB" id="9790913at2"/>
<dbReference type="GO" id="GO:0005344">
    <property type="term" value="F:oxygen carrier activity"/>
    <property type="evidence" value="ECO:0007669"/>
    <property type="project" value="InterPro"/>
</dbReference>
<dbReference type="SUPFAM" id="SSF46458">
    <property type="entry name" value="Globin-like"/>
    <property type="match status" value="1"/>
</dbReference>
<dbReference type="InterPro" id="IPR001486">
    <property type="entry name" value="Hemoglobin_trunc"/>
</dbReference>
<keyword evidence="2" id="KW-0349">Heme</keyword>
<evidence type="ECO:0000256" key="3">
    <source>
        <dbReference type="ARBA" id="ARBA00022723"/>
    </source>
</evidence>
<dbReference type="InterPro" id="IPR044203">
    <property type="entry name" value="GlbO/GLB3-like"/>
</dbReference>